<dbReference type="InterPro" id="IPR019179">
    <property type="entry name" value="CC149"/>
</dbReference>
<feature type="coiled-coil region" evidence="3">
    <location>
        <begin position="34"/>
        <end position="75"/>
    </location>
</feature>
<evidence type="ECO:0000256" key="4">
    <source>
        <dbReference type="SAM" id="MobiDB-lite"/>
    </source>
</evidence>
<evidence type="ECO:0000313" key="6">
    <source>
        <dbReference type="Proteomes" id="UP000276133"/>
    </source>
</evidence>
<dbReference type="EMBL" id="REGN01005651">
    <property type="protein sequence ID" value="RNA12614.1"/>
    <property type="molecule type" value="Genomic_DNA"/>
</dbReference>
<feature type="compositionally biased region" description="Polar residues" evidence="4">
    <location>
        <begin position="377"/>
        <end position="387"/>
    </location>
</feature>
<evidence type="ECO:0000313" key="5">
    <source>
        <dbReference type="EMBL" id="RNA12614.1"/>
    </source>
</evidence>
<comment type="similarity">
    <text evidence="1">Belongs to the CCDC149 family.</text>
</comment>
<organism evidence="5 6">
    <name type="scientific">Brachionus plicatilis</name>
    <name type="common">Marine rotifer</name>
    <name type="synonym">Brachionus muelleri</name>
    <dbReference type="NCBI Taxonomy" id="10195"/>
    <lineage>
        <taxon>Eukaryota</taxon>
        <taxon>Metazoa</taxon>
        <taxon>Spiralia</taxon>
        <taxon>Gnathifera</taxon>
        <taxon>Rotifera</taxon>
        <taxon>Eurotatoria</taxon>
        <taxon>Monogononta</taxon>
        <taxon>Pseudotrocha</taxon>
        <taxon>Ploima</taxon>
        <taxon>Brachionidae</taxon>
        <taxon>Brachionus</taxon>
    </lineage>
</organism>
<feature type="coiled-coil region" evidence="3">
    <location>
        <begin position="118"/>
        <end position="156"/>
    </location>
</feature>
<evidence type="ECO:0000256" key="3">
    <source>
        <dbReference type="SAM" id="Coils"/>
    </source>
</evidence>
<keyword evidence="2 3" id="KW-0175">Coiled coil</keyword>
<sequence>MYRKKREPPELTNYDLSPFMPHNLVKTTYENETIETLQQKLHIKTESLQLLNRQLEQCNKEKTEYKRLIDQLYEKNLSLKKTLFFKENSPEQGDYSSNLESSSSLFSDIDCDDYTRVLKDLVKSLQKERSELIRKNEDLSQQLVDYKADLKLLREQNVRQRVGTYLEGLTLGDFNSSPEKVKSTMSTSISFSCINDVRQSLIKEIEELREQNTTIENDLKMALCQKEELEIERDSFKDKYFKLNNFVEDSSSHLGIRVDELVSKNKYLSDMINNLKEEIGMLRQNGKKSTDINQKLHPISNYKQKVDFFIQNNHDLGQNLAALLDESKCVINLLVDGLNDKLVAFQHQKKVNKMLASRVQDLEKQINILNNGELSNDTSLLGDSPSMNKLPEPLRPSNFKI</sequence>
<keyword evidence="6" id="KW-1185">Reference proteome</keyword>
<evidence type="ECO:0000256" key="2">
    <source>
        <dbReference type="ARBA" id="ARBA00023054"/>
    </source>
</evidence>
<dbReference type="Pfam" id="PF09789">
    <property type="entry name" value="CC149"/>
    <property type="match status" value="1"/>
</dbReference>
<dbReference type="AlphaFoldDB" id="A0A3M7QNF2"/>
<dbReference type="PANTHER" id="PTHR21682">
    <property type="entry name" value="COILED-COIL DOMAIN-CONTAINING PROTEIN 149"/>
    <property type="match status" value="1"/>
</dbReference>
<dbReference type="STRING" id="10195.A0A3M7QNF2"/>
<name>A0A3M7QNF2_BRAPC</name>
<comment type="caution">
    <text evidence="5">The sequence shown here is derived from an EMBL/GenBank/DDBJ whole genome shotgun (WGS) entry which is preliminary data.</text>
</comment>
<gene>
    <name evidence="5" type="ORF">BpHYR1_053162</name>
</gene>
<proteinExistence type="inferred from homology"/>
<dbReference type="PANTHER" id="PTHR21682:SF2">
    <property type="entry name" value="COILED-COIL DOMAIN-CONTAINING PROTEIN 149"/>
    <property type="match status" value="1"/>
</dbReference>
<feature type="region of interest" description="Disordered" evidence="4">
    <location>
        <begin position="377"/>
        <end position="401"/>
    </location>
</feature>
<reference evidence="5 6" key="1">
    <citation type="journal article" date="2018" name="Sci. Rep.">
        <title>Genomic signatures of local adaptation to the degree of environmental predictability in rotifers.</title>
        <authorList>
            <person name="Franch-Gras L."/>
            <person name="Hahn C."/>
            <person name="Garcia-Roger E.M."/>
            <person name="Carmona M.J."/>
            <person name="Serra M."/>
            <person name="Gomez A."/>
        </authorList>
    </citation>
    <scope>NUCLEOTIDE SEQUENCE [LARGE SCALE GENOMIC DNA]</scope>
    <source>
        <strain evidence="5">HYR1</strain>
    </source>
</reference>
<dbReference type="Proteomes" id="UP000276133">
    <property type="component" value="Unassembled WGS sequence"/>
</dbReference>
<dbReference type="OrthoDB" id="5917629at2759"/>
<feature type="coiled-coil region" evidence="3">
    <location>
        <begin position="191"/>
        <end position="278"/>
    </location>
</feature>
<evidence type="ECO:0000256" key="1">
    <source>
        <dbReference type="ARBA" id="ARBA00005872"/>
    </source>
</evidence>
<accession>A0A3M7QNF2</accession>
<protein>
    <submittedName>
        <fullName evidence="5">Coiled-coil domain-containing protein</fullName>
    </submittedName>
</protein>